<evidence type="ECO:0000313" key="8">
    <source>
        <dbReference type="EMBL" id="KAF9076412.1"/>
    </source>
</evidence>
<comment type="caution">
    <text evidence="8">The sequence shown here is derived from an EMBL/GenBank/DDBJ whole genome shotgun (WGS) entry which is preliminary data.</text>
</comment>
<dbReference type="PROSITE" id="PS50862">
    <property type="entry name" value="AA_TRNA_LIGASE_II"/>
    <property type="match status" value="1"/>
</dbReference>
<dbReference type="NCBIfam" id="NF001750">
    <property type="entry name" value="PRK00476.1"/>
    <property type="match status" value="1"/>
</dbReference>
<evidence type="ECO:0000313" key="9">
    <source>
        <dbReference type="Proteomes" id="UP000772434"/>
    </source>
</evidence>
<dbReference type="Gene3D" id="3.30.930.10">
    <property type="entry name" value="Bira Bifunctional Protein, Domain 2"/>
    <property type="match status" value="1"/>
</dbReference>
<dbReference type="GO" id="GO:0004815">
    <property type="term" value="F:aspartate-tRNA ligase activity"/>
    <property type="evidence" value="ECO:0007669"/>
    <property type="project" value="TreeGrafter"/>
</dbReference>
<evidence type="ECO:0000256" key="1">
    <source>
        <dbReference type="ARBA" id="ARBA00006303"/>
    </source>
</evidence>
<sequence>MTRRGDSDVSVELTLSCAMNKRASIRKTSEVWRRDEVFADGVEQLEWQHAPYPSRTHTCGGLSARDAGSRVFLTGWLLPGRKGKLVSFFPLKDSYGTVQLIADHSESTHEALASVPVESSILVEGQVVLRPPLARRPGPSGEIDIRVAKIFVLNPVKGDLPFTPSNVYNLPNEDLRLRYRYLDLRRTALSDNIRKRSQVAHLVRNTLHDSGFVEVETPLLLRSSPEGAREFLVPARIKNASDSPAFYALQQSPQQPKQLLIASGAVDKYFQIAKCFRDEDGRKDRQPEFTQIDLEMAYVSWGPTSTSSSTWRIGGSEVRDVVETIIKKIWTEIENVEISHTFPVLTYNEAMNRFGSDKPDTRFGLEIKDITSLVSSEQQAWLDEKDEILEAIVIRKSQEPGFWQTAENFEIDPLVESITIPKRNADNWLQRSKTLEIPSSPGVIESDITKALSLSPGDTVWFSRRSRVPNGGSTLMGRERLRLLDEALAAGKVALPEAPHFLWITEFPLFTRSDSDKDFLAKGRYSSSHHPFTAPMWQDIKALYEGEVDSVRGQHYDLVLNGVEIGGGSVRVHDASLQDYIFTNVLRLSEQEKAPFNHLLHALRCGAPPHGGIALGFDRLMSILCKTQSIRDVVAFPKTASGSDLLFKSPAPGDKEVLKQYGIQPLGLTGPDS</sequence>
<dbReference type="GO" id="GO:0005524">
    <property type="term" value="F:ATP binding"/>
    <property type="evidence" value="ECO:0007669"/>
    <property type="project" value="UniProtKB-KW"/>
</dbReference>
<evidence type="ECO:0000256" key="5">
    <source>
        <dbReference type="ARBA" id="ARBA00022917"/>
    </source>
</evidence>
<dbReference type="CDD" id="cd04317">
    <property type="entry name" value="EcAspRS_like_N"/>
    <property type="match status" value="1"/>
</dbReference>
<dbReference type="Proteomes" id="UP000772434">
    <property type="component" value="Unassembled WGS sequence"/>
</dbReference>
<dbReference type="NCBIfam" id="TIGR00459">
    <property type="entry name" value="aspS_bact"/>
    <property type="match status" value="1"/>
</dbReference>
<evidence type="ECO:0000256" key="4">
    <source>
        <dbReference type="ARBA" id="ARBA00022840"/>
    </source>
</evidence>
<dbReference type="InterPro" id="IPR004115">
    <property type="entry name" value="GAD-like_sf"/>
</dbReference>
<keyword evidence="2" id="KW-0436">Ligase</keyword>
<keyword evidence="4" id="KW-0067">ATP-binding</keyword>
<comment type="similarity">
    <text evidence="1">Belongs to the class-II aminoacyl-tRNA synthetase family. Type 1 subfamily.</text>
</comment>
<dbReference type="HAMAP" id="MF_00044">
    <property type="entry name" value="Asp_tRNA_synth_type1"/>
    <property type="match status" value="1"/>
</dbReference>
<protein>
    <submittedName>
        <fullName evidence="8">tRNA synthetases class II-domain-containing protein</fullName>
    </submittedName>
</protein>
<dbReference type="InterPro" id="IPR004364">
    <property type="entry name" value="Aa-tRNA-synt_II"/>
</dbReference>
<dbReference type="Pfam" id="PF00152">
    <property type="entry name" value="tRNA-synt_2"/>
    <property type="match status" value="1"/>
</dbReference>
<evidence type="ECO:0000256" key="3">
    <source>
        <dbReference type="ARBA" id="ARBA00022741"/>
    </source>
</evidence>
<reference evidence="8" key="1">
    <citation type="submission" date="2020-11" db="EMBL/GenBank/DDBJ databases">
        <authorList>
            <consortium name="DOE Joint Genome Institute"/>
            <person name="Ahrendt S."/>
            <person name="Riley R."/>
            <person name="Andreopoulos W."/>
            <person name="Labutti K."/>
            <person name="Pangilinan J."/>
            <person name="Ruiz-Duenas F.J."/>
            <person name="Barrasa J.M."/>
            <person name="Sanchez-Garcia M."/>
            <person name="Camarero S."/>
            <person name="Miyauchi S."/>
            <person name="Serrano A."/>
            <person name="Linde D."/>
            <person name="Babiker R."/>
            <person name="Drula E."/>
            <person name="Ayuso-Fernandez I."/>
            <person name="Pacheco R."/>
            <person name="Padilla G."/>
            <person name="Ferreira P."/>
            <person name="Barriuso J."/>
            <person name="Kellner H."/>
            <person name="Castanera R."/>
            <person name="Alfaro M."/>
            <person name="Ramirez L."/>
            <person name="Pisabarro A.G."/>
            <person name="Kuo A."/>
            <person name="Tritt A."/>
            <person name="Lipzen A."/>
            <person name="He G."/>
            <person name="Yan M."/>
            <person name="Ng V."/>
            <person name="Cullen D."/>
            <person name="Martin F."/>
            <person name="Rosso M.-N."/>
            <person name="Henrissat B."/>
            <person name="Hibbett D."/>
            <person name="Martinez A.T."/>
            <person name="Grigoriev I.V."/>
        </authorList>
    </citation>
    <scope>NUCLEOTIDE SEQUENCE</scope>
    <source>
        <strain evidence="8">AH 40177</strain>
    </source>
</reference>
<keyword evidence="3" id="KW-0547">Nucleotide-binding</keyword>
<dbReference type="PRINTS" id="PR01042">
    <property type="entry name" value="TRNASYNTHASP"/>
</dbReference>
<dbReference type="InterPro" id="IPR047089">
    <property type="entry name" value="Asp-tRNA-ligase_1_N"/>
</dbReference>
<evidence type="ECO:0000256" key="2">
    <source>
        <dbReference type="ARBA" id="ARBA00022598"/>
    </source>
</evidence>
<dbReference type="Gene3D" id="3.30.1360.30">
    <property type="entry name" value="GAD-like domain"/>
    <property type="match status" value="1"/>
</dbReference>
<organism evidence="8 9">
    <name type="scientific">Rhodocollybia butyracea</name>
    <dbReference type="NCBI Taxonomy" id="206335"/>
    <lineage>
        <taxon>Eukaryota</taxon>
        <taxon>Fungi</taxon>
        <taxon>Dikarya</taxon>
        <taxon>Basidiomycota</taxon>
        <taxon>Agaricomycotina</taxon>
        <taxon>Agaricomycetes</taxon>
        <taxon>Agaricomycetidae</taxon>
        <taxon>Agaricales</taxon>
        <taxon>Marasmiineae</taxon>
        <taxon>Omphalotaceae</taxon>
        <taxon>Rhodocollybia</taxon>
    </lineage>
</organism>
<dbReference type="Gene3D" id="2.40.50.140">
    <property type="entry name" value="Nucleic acid-binding proteins"/>
    <property type="match status" value="1"/>
</dbReference>
<keyword evidence="6 8" id="KW-0030">Aminoacyl-tRNA synthetase</keyword>
<dbReference type="GO" id="GO:0005739">
    <property type="term" value="C:mitochondrion"/>
    <property type="evidence" value="ECO:0007669"/>
    <property type="project" value="TreeGrafter"/>
</dbReference>
<name>A0A9P5UEN6_9AGAR</name>
<dbReference type="SUPFAM" id="SSF50249">
    <property type="entry name" value="Nucleic acid-binding proteins"/>
    <property type="match status" value="1"/>
</dbReference>
<dbReference type="AlphaFoldDB" id="A0A9P5UEN6"/>
<dbReference type="OrthoDB" id="439710at2759"/>
<dbReference type="PANTHER" id="PTHR22594">
    <property type="entry name" value="ASPARTYL/LYSYL-TRNA SYNTHETASE"/>
    <property type="match status" value="1"/>
</dbReference>
<dbReference type="InterPro" id="IPR004524">
    <property type="entry name" value="Asp-tRNA-ligase_1"/>
</dbReference>
<dbReference type="InterPro" id="IPR012340">
    <property type="entry name" value="NA-bd_OB-fold"/>
</dbReference>
<keyword evidence="9" id="KW-1185">Reference proteome</keyword>
<dbReference type="InterPro" id="IPR002312">
    <property type="entry name" value="Asp/Asn-tRNA-synth_IIb"/>
</dbReference>
<evidence type="ECO:0000259" key="7">
    <source>
        <dbReference type="PROSITE" id="PS50862"/>
    </source>
</evidence>
<evidence type="ECO:0000256" key="6">
    <source>
        <dbReference type="ARBA" id="ARBA00023146"/>
    </source>
</evidence>
<dbReference type="SUPFAM" id="SSF55681">
    <property type="entry name" value="Class II aaRS and biotin synthetases"/>
    <property type="match status" value="1"/>
</dbReference>
<feature type="domain" description="Aminoacyl-transfer RNA synthetases class-II family profile" evidence="7">
    <location>
        <begin position="196"/>
        <end position="637"/>
    </location>
</feature>
<dbReference type="InterPro" id="IPR045864">
    <property type="entry name" value="aa-tRNA-synth_II/BPL/LPL"/>
</dbReference>
<proteinExistence type="inferred from homology"/>
<keyword evidence="5" id="KW-0648">Protein biosynthesis</keyword>
<dbReference type="PANTHER" id="PTHR22594:SF5">
    <property type="entry name" value="ASPARTATE--TRNA LIGASE, MITOCHONDRIAL"/>
    <property type="match status" value="1"/>
</dbReference>
<dbReference type="EMBL" id="JADNRY010000006">
    <property type="protein sequence ID" value="KAF9076412.1"/>
    <property type="molecule type" value="Genomic_DNA"/>
</dbReference>
<dbReference type="InterPro" id="IPR006195">
    <property type="entry name" value="aa-tRNA-synth_II"/>
</dbReference>
<gene>
    <name evidence="8" type="ORF">BDP27DRAFT_1526332</name>
</gene>
<dbReference type="GO" id="GO:0006422">
    <property type="term" value="P:aspartyl-tRNA aminoacylation"/>
    <property type="evidence" value="ECO:0007669"/>
    <property type="project" value="TreeGrafter"/>
</dbReference>
<accession>A0A9P5UEN6</accession>